<keyword evidence="8 9" id="KW-0472">Membrane</keyword>
<organism evidence="13 14">
    <name type="scientific">Postia placenta MAD-698-R-SB12</name>
    <dbReference type="NCBI Taxonomy" id="670580"/>
    <lineage>
        <taxon>Eukaryota</taxon>
        <taxon>Fungi</taxon>
        <taxon>Dikarya</taxon>
        <taxon>Basidiomycota</taxon>
        <taxon>Agaricomycotina</taxon>
        <taxon>Agaricomycetes</taxon>
        <taxon>Polyporales</taxon>
        <taxon>Adustoporiaceae</taxon>
        <taxon>Rhodonia</taxon>
    </lineage>
</organism>
<feature type="repeat" description="Solcar" evidence="9">
    <location>
        <begin position="550"/>
        <end position="639"/>
    </location>
</feature>
<evidence type="ECO:0000256" key="10">
    <source>
        <dbReference type="SAM" id="MobiDB-lite"/>
    </source>
</evidence>
<keyword evidence="6 11" id="KW-1133">Transmembrane helix</keyword>
<feature type="transmembrane region" description="Helical" evidence="11">
    <location>
        <begin position="396"/>
        <end position="418"/>
    </location>
</feature>
<dbReference type="PROSITE" id="PS50213">
    <property type="entry name" value="FAS1"/>
    <property type="match status" value="1"/>
</dbReference>
<feature type="repeat" description="Solcar" evidence="9">
    <location>
        <begin position="452"/>
        <end position="537"/>
    </location>
</feature>
<dbReference type="GeneID" id="36333362"/>
<dbReference type="Pfam" id="PF02469">
    <property type="entry name" value="Fasciclin"/>
    <property type="match status" value="2"/>
</dbReference>
<accession>A0A1X6NFP7</accession>
<evidence type="ECO:0000313" key="14">
    <source>
        <dbReference type="Proteomes" id="UP000194127"/>
    </source>
</evidence>
<feature type="repeat" description="Solcar" evidence="9">
    <location>
        <begin position="650"/>
        <end position="735"/>
    </location>
</feature>
<evidence type="ECO:0000256" key="2">
    <source>
        <dbReference type="ARBA" id="ARBA00006375"/>
    </source>
</evidence>
<gene>
    <name evidence="13" type="ORF">POSPLADRAFT_1176305</name>
</gene>
<reference evidence="13 14" key="1">
    <citation type="submission" date="2017-04" db="EMBL/GenBank/DDBJ databases">
        <title>Genome Sequence of the Model Brown-Rot Fungus Postia placenta SB12.</title>
        <authorList>
            <consortium name="DOE Joint Genome Institute"/>
            <person name="Gaskell J."/>
            <person name="Kersten P."/>
            <person name="Larrondo L.F."/>
            <person name="Canessa P."/>
            <person name="Martinez D."/>
            <person name="Hibbett D."/>
            <person name="Schmoll M."/>
            <person name="Kubicek C.P."/>
            <person name="Martinez A.T."/>
            <person name="Yadav J."/>
            <person name="Master E."/>
            <person name="Magnuson J.K."/>
            <person name="James T."/>
            <person name="Yaver D."/>
            <person name="Berka R."/>
            <person name="Labutti K."/>
            <person name="Lipzen A."/>
            <person name="Aerts A."/>
            <person name="Barry K."/>
            <person name="Henrissat B."/>
            <person name="Blanchette R."/>
            <person name="Grigoriev I."/>
            <person name="Cullen D."/>
        </authorList>
    </citation>
    <scope>NUCLEOTIDE SEQUENCE [LARGE SCALE GENOMIC DNA]</scope>
    <source>
        <strain evidence="13 14">MAD-698-R-SB12</strain>
    </source>
</reference>
<evidence type="ECO:0000256" key="3">
    <source>
        <dbReference type="ARBA" id="ARBA00022448"/>
    </source>
</evidence>
<dbReference type="PROSITE" id="PS50920">
    <property type="entry name" value="SOLCAR"/>
    <property type="match status" value="3"/>
</dbReference>
<feature type="region of interest" description="Disordered" evidence="10">
    <location>
        <begin position="426"/>
        <end position="449"/>
    </location>
</feature>
<dbReference type="GO" id="GO:1902603">
    <property type="term" value="P:carnitine transmembrane transport"/>
    <property type="evidence" value="ECO:0007669"/>
    <property type="project" value="TreeGrafter"/>
</dbReference>
<evidence type="ECO:0000256" key="5">
    <source>
        <dbReference type="ARBA" id="ARBA00022737"/>
    </source>
</evidence>
<dbReference type="Gene3D" id="2.30.180.10">
    <property type="entry name" value="FAS1 domain"/>
    <property type="match status" value="2"/>
</dbReference>
<dbReference type="EMBL" id="KZ110591">
    <property type="protein sequence ID" value="OSX67471.1"/>
    <property type="molecule type" value="Genomic_DNA"/>
</dbReference>
<evidence type="ECO:0000256" key="4">
    <source>
        <dbReference type="ARBA" id="ARBA00022692"/>
    </source>
</evidence>
<dbReference type="InterPro" id="IPR050567">
    <property type="entry name" value="Mitochondrial_Carrier"/>
</dbReference>
<keyword evidence="5" id="KW-0677">Repeat</keyword>
<evidence type="ECO:0000256" key="11">
    <source>
        <dbReference type="SAM" id="Phobius"/>
    </source>
</evidence>
<keyword evidence="4 9" id="KW-0812">Transmembrane</keyword>
<evidence type="ECO:0000256" key="7">
    <source>
        <dbReference type="ARBA" id="ARBA00023128"/>
    </source>
</evidence>
<dbReference type="GO" id="GO:0031966">
    <property type="term" value="C:mitochondrial membrane"/>
    <property type="evidence" value="ECO:0007669"/>
    <property type="project" value="UniProtKB-SubCell"/>
</dbReference>
<protein>
    <recommendedName>
        <fullName evidence="12">FAS1 domain-containing protein</fullName>
    </recommendedName>
</protein>
<dbReference type="STRING" id="670580.A0A1X6NFP7"/>
<dbReference type="PANTHER" id="PTHR45624">
    <property type="entry name" value="MITOCHONDRIAL BASIC AMINO ACIDS TRANSPORTER-RELATED"/>
    <property type="match status" value="1"/>
</dbReference>
<comment type="similarity">
    <text evidence="2">Belongs to the mitochondrial carrier (TC 2.A.29) family.</text>
</comment>
<evidence type="ECO:0000256" key="6">
    <source>
        <dbReference type="ARBA" id="ARBA00022989"/>
    </source>
</evidence>
<keyword evidence="7" id="KW-0496">Mitochondrion</keyword>
<dbReference type="InterPro" id="IPR018108">
    <property type="entry name" value="MCP_transmembrane"/>
</dbReference>
<comment type="subcellular location">
    <subcellularLocation>
        <location evidence="1">Mitochondrion membrane</location>
        <topology evidence="1">Multi-pass membrane protein</topology>
    </subcellularLocation>
</comment>
<dbReference type="SMART" id="SM00554">
    <property type="entry name" value="FAS1"/>
    <property type="match status" value="2"/>
</dbReference>
<evidence type="ECO:0000256" key="8">
    <source>
        <dbReference type="ARBA" id="ARBA00023136"/>
    </source>
</evidence>
<dbReference type="Pfam" id="PF00153">
    <property type="entry name" value="Mito_carr"/>
    <property type="match status" value="3"/>
</dbReference>
<keyword evidence="14" id="KW-1185">Reference proteome</keyword>
<feature type="domain" description="FAS1" evidence="12">
    <location>
        <begin position="20"/>
        <end position="163"/>
    </location>
</feature>
<dbReference type="Proteomes" id="UP000194127">
    <property type="component" value="Unassembled WGS sequence"/>
</dbReference>
<sequence length="895" mass="96120">MSVEINNTLIYFVSRPLSPPADALQTALPSLELSSFLAAVFSTNLADTLRTFPRTTLLIPPNSAFKRLGMLVSAHLLAASSKADLERVIQHHALADVEYAAALVNGSQRTFSTLEGSDVHVDRRANGSVILSASGGWAGMQAQLEPRDLLTQTGVIHEVSDIMIPRSVQLTVGKLVRAAKGMTMATMMTKAGLDWILNGTAPPDGSPWAREGFGGSGWTLLCPTDDAFKQVNLTKLYADPEELREIVSQHLIPPSSSPIREPLTDVIDVLNNNRPIAMDDSATYTTLHTTDSESIYADVVFRILDGQEGTVVGVRGARGKDGQHDWARVLSWGRSTTGGGTGGVVQIDRLLMPHRPPWYIAVGAPIAVGVVGVIAIGAFFWTILRSHDERVDGAAHAAVSLWVYGWVGLCIPEIYVALGDVQPGLTTSDGQTEPSPAEEANVSTSGAPTSTTESLKSFLAGGFGGVAAVVVGHPFDLTKTRLQTAAPGTYTGAIDVVKKTIARDGATGLYRGVVPPLLGVTPIFAMSFWAYDMSKALILAATPNRTTKELSIAELATAGFLSAVPTTLVTAPVERAKVLLQVQGQGQGGRQYTGVFDVVKHLYKEGGLRSVFRGSVATVARDGPGSAAYFAAYELTKKMLTPAGASPSELNLGAIVVAGGTAGIAMWSIAIPPDVLKSRIQSAPTGTYSGFMDCARKTIAADGVRALWKGLGPAMARAFPANAATFMSPKTNDVAKTLRNFSASEIAQDPRKFDIWVTHHRCQTVGYSDIPKAYKADVKQVFKFERRLPMSLLTDPDLWTNATEVKEFLQRAHNKAPHLFSSSLELDAEHMDRLLGEMRFVHAAWKALRSRSKTGDPPWSEKDFAVNVYLRSHPIQAQWSRECVSKASATWLPLR</sequence>
<dbReference type="RefSeq" id="XP_024344265.1">
    <property type="nucleotide sequence ID" value="XM_024488413.1"/>
</dbReference>
<keyword evidence="3" id="KW-0813">Transport</keyword>
<dbReference type="InterPro" id="IPR036378">
    <property type="entry name" value="FAS1_dom_sf"/>
</dbReference>
<dbReference type="GO" id="GO:0015227">
    <property type="term" value="F:O-acyl-L-carnitine transmembrane transporter activity"/>
    <property type="evidence" value="ECO:0007669"/>
    <property type="project" value="TreeGrafter"/>
</dbReference>
<dbReference type="InterPro" id="IPR000782">
    <property type="entry name" value="FAS1_domain"/>
</dbReference>
<dbReference type="InterPro" id="IPR023395">
    <property type="entry name" value="MCP_dom_sf"/>
</dbReference>
<dbReference type="SUPFAM" id="SSF82153">
    <property type="entry name" value="FAS1 domain"/>
    <property type="match status" value="2"/>
</dbReference>
<name>A0A1X6NFP7_9APHY</name>
<dbReference type="GO" id="GO:0006839">
    <property type="term" value="P:mitochondrial transport"/>
    <property type="evidence" value="ECO:0007669"/>
    <property type="project" value="TreeGrafter"/>
</dbReference>
<dbReference type="SUPFAM" id="SSF103506">
    <property type="entry name" value="Mitochondrial carrier"/>
    <property type="match status" value="1"/>
</dbReference>
<feature type="transmembrane region" description="Helical" evidence="11">
    <location>
        <begin position="358"/>
        <end position="384"/>
    </location>
</feature>
<dbReference type="Gene3D" id="1.50.40.10">
    <property type="entry name" value="Mitochondrial carrier domain"/>
    <property type="match status" value="1"/>
</dbReference>
<dbReference type="OrthoDB" id="14252at2759"/>
<evidence type="ECO:0000256" key="9">
    <source>
        <dbReference type="PROSITE-ProRule" id="PRU00282"/>
    </source>
</evidence>
<proteinExistence type="inferred from homology"/>
<evidence type="ECO:0000256" key="1">
    <source>
        <dbReference type="ARBA" id="ARBA00004225"/>
    </source>
</evidence>
<dbReference type="PANTHER" id="PTHR45624:SF4">
    <property type="entry name" value="CONGESTED-LIKE TRACHEA PROTEIN-RELATED"/>
    <property type="match status" value="1"/>
</dbReference>
<dbReference type="AlphaFoldDB" id="A0A1X6NFP7"/>
<evidence type="ECO:0000259" key="12">
    <source>
        <dbReference type="PROSITE" id="PS50213"/>
    </source>
</evidence>
<evidence type="ECO:0000313" key="13">
    <source>
        <dbReference type="EMBL" id="OSX67471.1"/>
    </source>
</evidence>